<sequence length="69" mass="7476">MGTSWGCGFLVFVIWDPTLVQSFSSTGRHVTGSSLVLSVNDRRYDADRPARRNICSDTLLSSSVHASSA</sequence>
<dbReference type="AlphaFoldDB" id="A0A9P3GIM4"/>
<keyword evidence="3" id="KW-1185">Reference proteome</keyword>
<reference evidence="2 3" key="1">
    <citation type="submission" date="2021-08" db="EMBL/GenBank/DDBJ databases">
        <title>Draft Genome Sequence of Phanerochaete sordida strain YK-624.</title>
        <authorList>
            <person name="Mori T."/>
            <person name="Dohra H."/>
            <person name="Suzuki T."/>
            <person name="Kawagishi H."/>
            <person name="Hirai H."/>
        </authorList>
    </citation>
    <scope>NUCLEOTIDE SEQUENCE [LARGE SCALE GENOMIC DNA]</scope>
    <source>
        <strain evidence="2 3">YK-624</strain>
    </source>
</reference>
<keyword evidence="1" id="KW-0732">Signal</keyword>
<accession>A0A9P3GIM4</accession>
<evidence type="ECO:0000313" key="2">
    <source>
        <dbReference type="EMBL" id="GJE94279.1"/>
    </source>
</evidence>
<name>A0A9P3GIM4_9APHY</name>
<evidence type="ECO:0008006" key="4">
    <source>
        <dbReference type="Google" id="ProtNLM"/>
    </source>
</evidence>
<evidence type="ECO:0000256" key="1">
    <source>
        <dbReference type="SAM" id="SignalP"/>
    </source>
</evidence>
<feature type="chain" id="PRO_5040489681" description="Secreted protein" evidence="1">
    <location>
        <begin position="23"/>
        <end position="69"/>
    </location>
</feature>
<dbReference type="EMBL" id="BPQB01000039">
    <property type="protein sequence ID" value="GJE94279.1"/>
    <property type="molecule type" value="Genomic_DNA"/>
</dbReference>
<dbReference type="Proteomes" id="UP000703269">
    <property type="component" value="Unassembled WGS sequence"/>
</dbReference>
<evidence type="ECO:0000313" key="3">
    <source>
        <dbReference type="Proteomes" id="UP000703269"/>
    </source>
</evidence>
<gene>
    <name evidence="2" type="ORF">PsYK624_104480</name>
</gene>
<feature type="signal peptide" evidence="1">
    <location>
        <begin position="1"/>
        <end position="22"/>
    </location>
</feature>
<organism evidence="2 3">
    <name type="scientific">Phanerochaete sordida</name>
    <dbReference type="NCBI Taxonomy" id="48140"/>
    <lineage>
        <taxon>Eukaryota</taxon>
        <taxon>Fungi</taxon>
        <taxon>Dikarya</taxon>
        <taxon>Basidiomycota</taxon>
        <taxon>Agaricomycotina</taxon>
        <taxon>Agaricomycetes</taxon>
        <taxon>Polyporales</taxon>
        <taxon>Phanerochaetaceae</taxon>
        <taxon>Phanerochaete</taxon>
    </lineage>
</organism>
<protein>
    <recommendedName>
        <fullName evidence="4">Secreted protein</fullName>
    </recommendedName>
</protein>
<comment type="caution">
    <text evidence="2">The sequence shown here is derived from an EMBL/GenBank/DDBJ whole genome shotgun (WGS) entry which is preliminary data.</text>
</comment>
<proteinExistence type="predicted"/>